<dbReference type="EMBL" id="FNRY01000001">
    <property type="protein sequence ID" value="SEB97278.1"/>
    <property type="molecule type" value="Genomic_DNA"/>
</dbReference>
<sequence>MRHNVTVSIKQTAAASPALVGQLVVWIFAVLVSIAAAVFGPEGMRFTWLGIGLGASIILAFVWELGTHTKEGFVARVAILSSGAFVIFVIVAAISGFIVALAP</sequence>
<proteinExistence type="predicted"/>
<dbReference type="AlphaFoldDB" id="A0A1H4NR34"/>
<keyword evidence="1" id="KW-0812">Transmembrane</keyword>
<keyword evidence="1" id="KW-0472">Membrane</keyword>
<feature type="transmembrane region" description="Helical" evidence="1">
    <location>
        <begin position="12"/>
        <end position="40"/>
    </location>
</feature>
<organism evidence="2 3">
    <name type="scientific">Paramicrobacterium humi</name>
    <dbReference type="NCBI Taxonomy" id="640635"/>
    <lineage>
        <taxon>Bacteria</taxon>
        <taxon>Bacillati</taxon>
        <taxon>Actinomycetota</taxon>
        <taxon>Actinomycetes</taxon>
        <taxon>Micrococcales</taxon>
        <taxon>Microbacteriaceae</taxon>
        <taxon>Paramicrobacterium</taxon>
    </lineage>
</organism>
<evidence type="ECO:0000256" key="1">
    <source>
        <dbReference type="SAM" id="Phobius"/>
    </source>
</evidence>
<feature type="transmembrane region" description="Helical" evidence="1">
    <location>
        <begin position="77"/>
        <end position="102"/>
    </location>
</feature>
<feature type="transmembrane region" description="Helical" evidence="1">
    <location>
        <begin position="46"/>
        <end position="65"/>
    </location>
</feature>
<name>A0A1H4NR34_9MICO</name>
<evidence type="ECO:0000313" key="2">
    <source>
        <dbReference type="EMBL" id="SEB97278.1"/>
    </source>
</evidence>
<gene>
    <name evidence="2" type="ORF">SAMN04489806_2267</name>
</gene>
<keyword evidence="1" id="KW-1133">Transmembrane helix</keyword>
<accession>A0A1H4NR34</accession>
<protein>
    <submittedName>
        <fullName evidence="2">Uncharacterized protein</fullName>
    </submittedName>
</protein>
<keyword evidence="3" id="KW-1185">Reference proteome</keyword>
<reference evidence="2 3" key="1">
    <citation type="submission" date="2016-10" db="EMBL/GenBank/DDBJ databases">
        <authorList>
            <person name="de Groot N.N."/>
        </authorList>
    </citation>
    <scope>NUCLEOTIDE SEQUENCE [LARGE SCALE GENOMIC DNA]</scope>
    <source>
        <strain evidence="2 3">DSM 21799</strain>
    </source>
</reference>
<dbReference type="STRING" id="640635.SAMN04489806_2267"/>
<evidence type="ECO:0000313" key="3">
    <source>
        <dbReference type="Proteomes" id="UP000199183"/>
    </source>
</evidence>
<dbReference type="Proteomes" id="UP000199183">
    <property type="component" value="Unassembled WGS sequence"/>
</dbReference>